<dbReference type="RefSeq" id="WP_387406840.1">
    <property type="nucleotide sequence ID" value="NZ_JBIAQY010000027.1"/>
</dbReference>
<evidence type="ECO:0000256" key="6">
    <source>
        <dbReference type="ARBA" id="ARBA00043993"/>
    </source>
</evidence>
<evidence type="ECO:0000256" key="5">
    <source>
        <dbReference type="ARBA" id="ARBA00023136"/>
    </source>
</evidence>
<feature type="transmembrane region" description="Helical" evidence="8">
    <location>
        <begin position="438"/>
        <end position="456"/>
    </location>
</feature>
<dbReference type="Pfam" id="PF13515">
    <property type="entry name" value="FUSC_2"/>
    <property type="match status" value="1"/>
</dbReference>
<evidence type="ECO:0000259" key="9">
    <source>
        <dbReference type="Pfam" id="PF13515"/>
    </source>
</evidence>
<keyword evidence="11" id="KW-1185">Reference proteome</keyword>
<feature type="transmembrane region" description="Helical" evidence="8">
    <location>
        <begin position="82"/>
        <end position="101"/>
    </location>
</feature>
<comment type="similarity">
    <text evidence="6">Belongs to the YccS/YhfK family.</text>
</comment>
<name>A0ABW6SDZ8_9NOCA</name>
<feature type="transmembrane region" description="Helical" evidence="8">
    <location>
        <begin position="347"/>
        <end position="365"/>
    </location>
</feature>
<reference evidence="10 11" key="1">
    <citation type="submission" date="2024-10" db="EMBL/GenBank/DDBJ databases">
        <title>The Natural Products Discovery Center: Release of the First 8490 Sequenced Strains for Exploring Actinobacteria Biosynthetic Diversity.</title>
        <authorList>
            <person name="Kalkreuter E."/>
            <person name="Kautsar S.A."/>
            <person name="Yang D."/>
            <person name="Bader C.D."/>
            <person name="Teijaro C.N."/>
            <person name="Fluegel L."/>
            <person name="Davis C.M."/>
            <person name="Simpson J.R."/>
            <person name="Lauterbach L."/>
            <person name="Steele A.D."/>
            <person name="Gui C."/>
            <person name="Meng S."/>
            <person name="Li G."/>
            <person name="Viehrig K."/>
            <person name="Ye F."/>
            <person name="Su P."/>
            <person name="Kiefer A.F."/>
            <person name="Nichols A."/>
            <person name="Cepeda A.J."/>
            <person name="Yan W."/>
            <person name="Fan B."/>
            <person name="Jiang Y."/>
            <person name="Adhikari A."/>
            <person name="Zheng C.-J."/>
            <person name="Schuster L."/>
            <person name="Cowan T.M."/>
            <person name="Smanski M.J."/>
            <person name="Chevrette M.G."/>
            <person name="De Carvalho L.P.S."/>
            <person name="Shen B."/>
        </authorList>
    </citation>
    <scope>NUCLEOTIDE SEQUENCE [LARGE SCALE GENOMIC DNA]</scope>
    <source>
        <strain evidence="10 11">NPDC002593</strain>
    </source>
</reference>
<evidence type="ECO:0000256" key="7">
    <source>
        <dbReference type="SAM" id="MobiDB-lite"/>
    </source>
</evidence>
<gene>
    <name evidence="10" type="ORF">ACFYXQ_42555</name>
</gene>
<evidence type="ECO:0000313" key="10">
    <source>
        <dbReference type="EMBL" id="MFF3574452.1"/>
    </source>
</evidence>
<feature type="transmembrane region" description="Helical" evidence="8">
    <location>
        <begin position="132"/>
        <end position="150"/>
    </location>
</feature>
<accession>A0ABW6SDZ8</accession>
<keyword evidence="5 8" id="KW-0472">Membrane</keyword>
<proteinExistence type="inferred from homology"/>
<evidence type="ECO:0000256" key="4">
    <source>
        <dbReference type="ARBA" id="ARBA00022989"/>
    </source>
</evidence>
<evidence type="ECO:0000256" key="2">
    <source>
        <dbReference type="ARBA" id="ARBA00022475"/>
    </source>
</evidence>
<evidence type="ECO:0000256" key="1">
    <source>
        <dbReference type="ARBA" id="ARBA00004651"/>
    </source>
</evidence>
<dbReference type="InterPro" id="IPR049453">
    <property type="entry name" value="Memb_transporter_dom"/>
</dbReference>
<protein>
    <submittedName>
        <fullName evidence="10">FUSC family protein</fullName>
    </submittedName>
</protein>
<dbReference type="PANTHER" id="PTHR30509:SF9">
    <property type="entry name" value="MULTIDRUG RESISTANCE PROTEIN MDTO"/>
    <property type="match status" value="1"/>
</dbReference>
<dbReference type="EMBL" id="JBIAQY010000027">
    <property type="protein sequence ID" value="MFF3574452.1"/>
    <property type="molecule type" value="Genomic_DNA"/>
</dbReference>
<comment type="caution">
    <text evidence="10">The sequence shown here is derived from an EMBL/GenBank/DDBJ whole genome shotgun (WGS) entry which is preliminary data.</text>
</comment>
<feature type="domain" description="Integral membrane bound transporter" evidence="9">
    <location>
        <begin position="358"/>
        <end position="480"/>
    </location>
</feature>
<keyword evidence="2" id="KW-1003">Cell membrane</keyword>
<feature type="transmembrane region" description="Helical" evidence="8">
    <location>
        <begin position="107"/>
        <end position="125"/>
    </location>
</feature>
<sequence>MDWQWASRRAIADLAPGWLVEVVRPAPATPPWGRMTLCLIAVVTPLAVAVAAGRLIDGTLPAMGALTAVAADQGGSYRARSLRFAVVAVAGAAGFLAGGYIRGLGWWTVLGITALSLVAALLSGVGGTGSVAGLNLLVTSVVATGMPLAGAPWRNAAMFVAGACWTILLVLLIWPMHPTLPEREGVAATYRALADFLRTPNADTAARFGQARRTAYEAILAARSWSPGSQRERTRLVALLNQSSVVRDAGVALDLESIDAAPKSARYAEQIAAAVLGEPHTATPMPDAQSAATPARRALRSALAGAMELVDADYLSEQVQSSTGARPRRPVRAVLAQMRTGRLLRLFALRLSVCMAVAGVVSELFSLQRSYWVMLTVAVVLKPDFGSVFARALQRGLGTIVGAVIGAALLAIASDGPWLLIPIALLAFAMPYGKRRNWGLFSTFQTPLVILFIDLPARIGWKLAEIRLLDAVVGCAIVLILGYLPWPGSWQAPVRPRLADALDAIAEYFGGAFGSEEANLPQLRRAAYDRLGDLRTSFQRAIAEPAAVSRRMLAWWPAVIAAERALDVATATVARTAHGAPAPAAAGLAETVHAMAEDIRTGRPIPEVPEPPDEQSRPLSDAVRGVRYALSGEH</sequence>
<feature type="transmembrane region" description="Helical" evidence="8">
    <location>
        <begin position="156"/>
        <end position="174"/>
    </location>
</feature>
<comment type="subcellular location">
    <subcellularLocation>
        <location evidence="1">Cell membrane</location>
        <topology evidence="1">Multi-pass membrane protein</topology>
    </subcellularLocation>
</comment>
<evidence type="ECO:0000256" key="3">
    <source>
        <dbReference type="ARBA" id="ARBA00022692"/>
    </source>
</evidence>
<feature type="transmembrane region" description="Helical" evidence="8">
    <location>
        <begin position="468"/>
        <end position="486"/>
    </location>
</feature>
<feature type="transmembrane region" description="Helical" evidence="8">
    <location>
        <begin position="400"/>
        <end position="432"/>
    </location>
</feature>
<organism evidence="10 11">
    <name type="scientific">Nocardia jiangxiensis</name>
    <dbReference type="NCBI Taxonomy" id="282685"/>
    <lineage>
        <taxon>Bacteria</taxon>
        <taxon>Bacillati</taxon>
        <taxon>Actinomycetota</taxon>
        <taxon>Actinomycetes</taxon>
        <taxon>Mycobacteriales</taxon>
        <taxon>Nocardiaceae</taxon>
        <taxon>Nocardia</taxon>
    </lineage>
</organism>
<dbReference type="PANTHER" id="PTHR30509">
    <property type="entry name" value="P-HYDROXYBENZOIC ACID EFFLUX PUMP SUBUNIT-RELATED"/>
    <property type="match status" value="1"/>
</dbReference>
<evidence type="ECO:0000256" key="8">
    <source>
        <dbReference type="SAM" id="Phobius"/>
    </source>
</evidence>
<keyword evidence="3 8" id="KW-0812">Transmembrane</keyword>
<keyword evidence="4 8" id="KW-1133">Transmembrane helix</keyword>
<evidence type="ECO:0000313" key="11">
    <source>
        <dbReference type="Proteomes" id="UP001601992"/>
    </source>
</evidence>
<feature type="region of interest" description="Disordered" evidence="7">
    <location>
        <begin position="602"/>
        <end position="623"/>
    </location>
</feature>
<feature type="transmembrane region" description="Helical" evidence="8">
    <location>
        <begin position="371"/>
        <end position="393"/>
    </location>
</feature>
<dbReference type="Proteomes" id="UP001601992">
    <property type="component" value="Unassembled WGS sequence"/>
</dbReference>